<evidence type="ECO:0000256" key="12">
    <source>
        <dbReference type="SAM" id="Phobius"/>
    </source>
</evidence>
<evidence type="ECO:0000256" key="4">
    <source>
        <dbReference type="ARBA" id="ARBA00022670"/>
    </source>
</evidence>
<evidence type="ECO:0000256" key="1">
    <source>
        <dbReference type="ARBA" id="ARBA00001947"/>
    </source>
</evidence>
<comment type="similarity">
    <text evidence="3">Belongs to the peptidase M50B family.</text>
</comment>
<reference evidence="15" key="1">
    <citation type="journal article" date="2019" name="Int. J. Syst. Evol. Microbiol.">
        <title>The Global Catalogue of Microorganisms (GCM) 10K type strain sequencing project: providing services to taxonomists for standard genome sequencing and annotation.</title>
        <authorList>
            <consortium name="The Broad Institute Genomics Platform"/>
            <consortium name="The Broad Institute Genome Sequencing Center for Infectious Disease"/>
            <person name="Wu L."/>
            <person name="Ma J."/>
        </authorList>
    </citation>
    <scope>NUCLEOTIDE SEQUENCE [LARGE SCALE GENOMIC DNA]</scope>
    <source>
        <strain evidence="15">TISTR 1858</strain>
    </source>
</reference>
<protein>
    <submittedName>
        <fullName evidence="14">M50 family metallopeptidase</fullName>
        <ecNumber evidence="14">3.4.24.-</ecNumber>
    </submittedName>
</protein>
<keyword evidence="9 12" id="KW-1133">Transmembrane helix</keyword>
<feature type="domain" description="Peptidase M50" evidence="13">
    <location>
        <begin position="113"/>
        <end position="162"/>
    </location>
</feature>
<evidence type="ECO:0000256" key="3">
    <source>
        <dbReference type="ARBA" id="ARBA00007931"/>
    </source>
</evidence>
<name>A0ABW5PZE9_9BACI</name>
<sequence length="288" mass="33569">MTIASNHLPKIHLHPILLAFLFISFLTGTFVEMAIIFLFVLIHELGHYAMAKSFNWRIDTIMLWVFGGVMKTDEHGTRPISEEFFVTIAGPFQHVLIYAGIFGLSTMNFMPPSLIDMMYDYNTAILLFNLLPLWPLDGGKLLFLLLATFLPYKRAYHTIILLSMLLAVSFIVLQLFLPTFTLSTFLIALFLFMENQSEWKQRHYVFMRFLIKRYETKHAVLKSKPLYVNPDSSLMRVFSTFSQEKRHTIYVVNRYGKHQAIEEQECLRAYFKGENYHRSIGELVEKGA</sequence>
<dbReference type="GO" id="GO:0016787">
    <property type="term" value="F:hydrolase activity"/>
    <property type="evidence" value="ECO:0007669"/>
    <property type="project" value="UniProtKB-KW"/>
</dbReference>
<keyword evidence="15" id="KW-1185">Reference proteome</keyword>
<feature type="transmembrane region" description="Helical" evidence="12">
    <location>
        <begin position="16"/>
        <end position="42"/>
    </location>
</feature>
<gene>
    <name evidence="14" type="ORF">ACFSUN_07745</name>
</gene>
<keyword evidence="7 14" id="KW-0378">Hydrolase</keyword>
<keyword evidence="11 12" id="KW-0472">Membrane</keyword>
<comment type="subcellular location">
    <subcellularLocation>
        <location evidence="2">Membrane</location>
        <topology evidence="2">Multi-pass membrane protein</topology>
    </subcellularLocation>
</comment>
<feature type="transmembrane region" description="Helical" evidence="12">
    <location>
        <begin position="159"/>
        <end position="192"/>
    </location>
</feature>
<dbReference type="InterPro" id="IPR046342">
    <property type="entry name" value="CBS_dom_sf"/>
</dbReference>
<evidence type="ECO:0000256" key="11">
    <source>
        <dbReference type="ARBA" id="ARBA00023136"/>
    </source>
</evidence>
<dbReference type="Pfam" id="PF02163">
    <property type="entry name" value="Peptidase_M50"/>
    <property type="match status" value="2"/>
</dbReference>
<organism evidence="14 15">
    <name type="scientific">Oceanobacillus kapialis</name>
    <dbReference type="NCBI Taxonomy" id="481353"/>
    <lineage>
        <taxon>Bacteria</taxon>
        <taxon>Bacillati</taxon>
        <taxon>Bacillota</taxon>
        <taxon>Bacilli</taxon>
        <taxon>Bacillales</taxon>
        <taxon>Bacillaceae</taxon>
        <taxon>Oceanobacillus</taxon>
    </lineage>
</organism>
<evidence type="ECO:0000256" key="5">
    <source>
        <dbReference type="ARBA" id="ARBA00022692"/>
    </source>
</evidence>
<keyword evidence="5 12" id="KW-0812">Transmembrane</keyword>
<evidence type="ECO:0000256" key="7">
    <source>
        <dbReference type="ARBA" id="ARBA00022801"/>
    </source>
</evidence>
<dbReference type="SUPFAM" id="SSF54631">
    <property type="entry name" value="CBS-domain pair"/>
    <property type="match status" value="1"/>
</dbReference>
<feature type="domain" description="Peptidase M50" evidence="13">
    <location>
        <begin position="34"/>
        <end position="105"/>
    </location>
</feature>
<evidence type="ECO:0000259" key="13">
    <source>
        <dbReference type="Pfam" id="PF02163"/>
    </source>
</evidence>
<proteinExistence type="inferred from homology"/>
<keyword evidence="4" id="KW-0645">Protease</keyword>
<evidence type="ECO:0000313" key="14">
    <source>
        <dbReference type="EMBL" id="MFD2628678.1"/>
    </source>
</evidence>
<accession>A0ABW5PZE9</accession>
<dbReference type="EMBL" id="JBHUMX010000019">
    <property type="protein sequence ID" value="MFD2628678.1"/>
    <property type="molecule type" value="Genomic_DNA"/>
</dbReference>
<comment type="cofactor">
    <cofactor evidence="1">
        <name>Zn(2+)</name>
        <dbReference type="ChEBI" id="CHEBI:29105"/>
    </cofactor>
</comment>
<dbReference type="RefSeq" id="WP_379561413.1">
    <property type="nucleotide sequence ID" value="NZ_CP085256.1"/>
</dbReference>
<evidence type="ECO:0000256" key="2">
    <source>
        <dbReference type="ARBA" id="ARBA00004141"/>
    </source>
</evidence>
<keyword evidence="6" id="KW-0479">Metal-binding</keyword>
<evidence type="ECO:0000256" key="10">
    <source>
        <dbReference type="ARBA" id="ARBA00023049"/>
    </source>
</evidence>
<dbReference type="CDD" id="cd06161">
    <property type="entry name" value="S2P-M50_SpoIVFB"/>
    <property type="match status" value="1"/>
</dbReference>
<dbReference type="InterPro" id="IPR008915">
    <property type="entry name" value="Peptidase_M50"/>
</dbReference>
<keyword evidence="10" id="KW-0482">Metalloprotease</keyword>
<dbReference type="Proteomes" id="UP001597451">
    <property type="component" value="Unassembled WGS sequence"/>
</dbReference>
<feature type="transmembrane region" description="Helical" evidence="12">
    <location>
        <begin position="125"/>
        <end position="147"/>
    </location>
</feature>
<evidence type="ECO:0000256" key="8">
    <source>
        <dbReference type="ARBA" id="ARBA00022833"/>
    </source>
</evidence>
<evidence type="ECO:0000256" key="6">
    <source>
        <dbReference type="ARBA" id="ARBA00022723"/>
    </source>
</evidence>
<dbReference type="PANTHER" id="PTHR39188:SF3">
    <property type="entry name" value="STAGE IV SPORULATION PROTEIN FB"/>
    <property type="match status" value="1"/>
</dbReference>
<keyword evidence="8" id="KW-0862">Zinc</keyword>
<dbReference type="EC" id="3.4.24.-" evidence="14"/>
<evidence type="ECO:0000256" key="9">
    <source>
        <dbReference type="ARBA" id="ARBA00022989"/>
    </source>
</evidence>
<dbReference type="PANTHER" id="PTHR39188">
    <property type="entry name" value="MEMBRANE-ASSOCIATED ZINC METALLOPROTEASE M50B"/>
    <property type="match status" value="1"/>
</dbReference>
<evidence type="ECO:0000313" key="15">
    <source>
        <dbReference type="Proteomes" id="UP001597451"/>
    </source>
</evidence>
<comment type="caution">
    <text evidence="14">The sequence shown here is derived from an EMBL/GenBank/DDBJ whole genome shotgun (WGS) entry which is preliminary data.</text>
</comment>